<dbReference type="Pfam" id="PF03466">
    <property type="entry name" value="LysR_substrate"/>
    <property type="match status" value="1"/>
</dbReference>
<dbReference type="PRINTS" id="PR00039">
    <property type="entry name" value="HTHLYSR"/>
</dbReference>
<dbReference type="InterPro" id="IPR036390">
    <property type="entry name" value="WH_DNA-bd_sf"/>
</dbReference>
<dbReference type="PROSITE" id="PS50931">
    <property type="entry name" value="HTH_LYSR"/>
    <property type="match status" value="1"/>
</dbReference>
<dbReference type="CDD" id="cd08432">
    <property type="entry name" value="PBP2_GcdR_TrpI_HvrB_AmpR_like"/>
    <property type="match status" value="1"/>
</dbReference>
<keyword evidence="2" id="KW-0805">Transcription regulation</keyword>
<evidence type="ECO:0000259" key="5">
    <source>
        <dbReference type="PROSITE" id="PS50931"/>
    </source>
</evidence>
<dbReference type="EMBL" id="LRBG01000031">
    <property type="protein sequence ID" value="KXU85399.1"/>
    <property type="molecule type" value="Genomic_DNA"/>
</dbReference>
<reference evidence="6 7" key="1">
    <citation type="journal article" date="2015" name="Int. J. Syst. Evol. Microbiol.">
        <title>Burkholderia monticola sp. nov., isolated from mountain soil.</title>
        <authorList>
            <person name="Baek I."/>
            <person name="Seo B."/>
            <person name="Lee I."/>
            <person name="Yi H."/>
            <person name="Chun J."/>
        </authorList>
    </citation>
    <scope>NUCLEOTIDE SEQUENCE [LARGE SCALE GENOMIC DNA]</scope>
    <source>
        <strain evidence="6 7">JC2948</strain>
    </source>
</reference>
<comment type="caution">
    <text evidence="6">The sequence shown here is derived from an EMBL/GenBank/DDBJ whole genome shotgun (WGS) entry which is preliminary data.</text>
</comment>
<protein>
    <submittedName>
        <fullName evidence="6">LysR family transcriptional regulator</fullName>
    </submittedName>
</protein>
<dbReference type="GO" id="GO:0043565">
    <property type="term" value="F:sequence-specific DNA binding"/>
    <property type="evidence" value="ECO:0007669"/>
    <property type="project" value="TreeGrafter"/>
</dbReference>
<dbReference type="OrthoDB" id="8683153at2"/>
<dbReference type="Pfam" id="PF00126">
    <property type="entry name" value="HTH_1"/>
    <property type="match status" value="1"/>
</dbReference>
<proteinExistence type="inferred from homology"/>
<accession>A0A149PK75</accession>
<evidence type="ECO:0000313" key="6">
    <source>
        <dbReference type="EMBL" id="KXU85399.1"/>
    </source>
</evidence>
<keyword evidence="4" id="KW-0804">Transcription</keyword>
<dbReference type="InterPro" id="IPR058163">
    <property type="entry name" value="LysR-type_TF_proteobact-type"/>
</dbReference>
<dbReference type="SUPFAM" id="SSF46785">
    <property type="entry name" value="Winged helix' DNA-binding domain"/>
    <property type="match status" value="1"/>
</dbReference>
<dbReference type="GO" id="GO:0003700">
    <property type="term" value="F:DNA-binding transcription factor activity"/>
    <property type="evidence" value="ECO:0007669"/>
    <property type="project" value="InterPro"/>
</dbReference>
<dbReference type="Gene3D" id="3.40.190.10">
    <property type="entry name" value="Periplasmic binding protein-like II"/>
    <property type="match status" value="2"/>
</dbReference>
<gene>
    <name evidence="6" type="ORF">CI15_19690</name>
</gene>
<comment type="similarity">
    <text evidence="1">Belongs to the LysR transcriptional regulatory family.</text>
</comment>
<dbReference type="STRING" id="1399968.CI15_19690"/>
<dbReference type="PANTHER" id="PTHR30537">
    <property type="entry name" value="HTH-TYPE TRANSCRIPTIONAL REGULATOR"/>
    <property type="match status" value="1"/>
</dbReference>
<dbReference type="AlphaFoldDB" id="A0A149PK75"/>
<dbReference type="FunFam" id="1.10.10.10:FF:000001">
    <property type="entry name" value="LysR family transcriptional regulator"/>
    <property type="match status" value="1"/>
</dbReference>
<evidence type="ECO:0000256" key="2">
    <source>
        <dbReference type="ARBA" id="ARBA00023015"/>
    </source>
</evidence>
<evidence type="ECO:0000256" key="3">
    <source>
        <dbReference type="ARBA" id="ARBA00023125"/>
    </source>
</evidence>
<dbReference type="Gene3D" id="1.10.10.10">
    <property type="entry name" value="Winged helix-like DNA-binding domain superfamily/Winged helix DNA-binding domain"/>
    <property type="match status" value="1"/>
</dbReference>
<dbReference type="Proteomes" id="UP000075613">
    <property type="component" value="Unassembled WGS sequence"/>
</dbReference>
<feature type="domain" description="HTH lysR-type" evidence="5">
    <location>
        <begin position="5"/>
        <end position="62"/>
    </location>
</feature>
<evidence type="ECO:0000256" key="1">
    <source>
        <dbReference type="ARBA" id="ARBA00009437"/>
    </source>
</evidence>
<dbReference type="InterPro" id="IPR000847">
    <property type="entry name" value="LysR_HTH_N"/>
</dbReference>
<organism evidence="6 7">
    <name type="scientific">Paraburkholderia monticola</name>
    <dbReference type="NCBI Taxonomy" id="1399968"/>
    <lineage>
        <taxon>Bacteria</taxon>
        <taxon>Pseudomonadati</taxon>
        <taxon>Pseudomonadota</taxon>
        <taxon>Betaproteobacteria</taxon>
        <taxon>Burkholderiales</taxon>
        <taxon>Burkholderiaceae</taxon>
        <taxon>Paraburkholderia</taxon>
    </lineage>
</organism>
<dbReference type="SUPFAM" id="SSF53850">
    <property type="entry name" value="Periplasmic binding protein-like II"/>
    <property type="match status" value="1"/>
</dbReference>
<keyword evidence="3" id="KW-0238">DNA-binding</keyword>
<evidence type="ECO:0000313" key="7">
    <source>
        <dbReference type="Proteomes" id="UP000075613"/>
    </source>
</evidence>
<name>A0A149PK75_9BURK</name>
<sequence length="301" mass="33437">MRTLPSLNALRAFEVCGRLLSVQLAANELNVTPAAVSRQIKLLEDQLGMQLFERGHRSMTLTAVGERYLADIVRGFETMRTATINLTEARRRRTLKIRGYTTFAMNWLLPRLSTFHRDHPDIEVIFTTSLQPVDFKTEDVDAAIRLSHAPSSDIGSDRLVPNELVPVCSADFLRAHPDLNDATPAALSKVTLLHSLARREDWAKWLDAAEVRGVNPLGGLSYESSVLAYAAAVQGHGVAIAQRVLVADQLRDGTLVTPFSFVLDLGAFTYYLVYPHEHLQKPEFASFRDWLLSVSAASPDV</sequence>
<dbReference type="GO" id="GO:0006351">
    <property type="term" value="P:DNA-templated transcription"/>
    <property type="evidence" value="ECO:0007669"/>
    <property type="project" value="TreeGrafter"/>
</dbReference>
<dbReference type="InterPro" id="IPR036388">
    <property type="entry name" value="WH-like_DNA-bd_sf"/>
</dbReference>
<evidence type="ECO:0000256" key="4">
    <source>
        <dbReference type="ARBA" id="ARBA00023163"/>
    </source>
</evidence>
<dbReference type="PANTHER" id="PTHR30537:SF74">
    <property type="entry name" value="HTH-TYPE TRANSCRIPTIONAL REGULATOR TRPI"/>
    <property type="match status" value="1"/>
</dbReference>
<dbReference type="InterPro" id="IPR005119">
    <property type="entry name" value="LysR_subst-bd"/>
</dbReference>
<keyword evidence="7" id="KW-1185">Reference proteome</keyword>
<dbReference type="RefSeq" id="WP_062130025.1">
    <property type="nucleotide sequence ID" value="NZ_LRBG01000031.1"/>
</dbReference>